<feature type="region of interest" description="Disordered" evidence="5">
    <location>
        <begin position="330"/>
        <end position="386"/>
    </location>
</feature>
<dbReference type="EMBL" id="JAPEUY010000009">
    <property type="protein sequence ID" value="KAJ4369731.1"/>
    <property type="molecule type" value="Genomic_DNA"/>
</dbReference>
<dbReference type="GO" id="GO:0005634">
    <property type="term" value="C:nucleus"/>
    <property type="evidence" value="ECO:0007669"/>
    <property type="project" value="UniProtKB-SubCell"/>
</dbReference>
<sequence>MSDFSAWIEKNKTLWTRVYDEVIAPDLEEEWTKREERHNEELRQKDENQQILFKHVSNEVVKNAHLAAENEQLKKQMQGWHHGPAVSPGQETTVTAESIVSEDELRRLTDKYNELSKKYQDVSQKVKYLERKNNTVMQKNRDMKDSVRAWQEYADRQSGKLKPKSGMKAEVGLARPSTAVHHFQDDRPHFPSSPVSVATIRTPRSLADIDRSSPPPLLPLPHPLAESAVRLSSPRLDAGDDGRGSSASITPKPRGAILSTEQQVQTYLQPTNPTSSQTTEDESIDSANRHPQVRDAADKDDFPQFVSTRSLKRKRDQSLKSKFEIFADRSSDGTSAKPFRVKEEPPSSPPTNSNKLLRTETFDLDSPAPKVLQTPRHPRRKPSIEPDITGMLHQQRSNSEPFTQDINREKGRLTVTDVPGFDAGVDGTHVAPAEVRAISEPSHLEDVLRPLDPNILGSAFEETPSKRSRLVKRKGAHDVFAESGDEHPPMDENELRLPPHLARAQINRRLDSSANAQTPAKGQHHIPKAGSAKVKLEQMLTPPSSTAQSVRILSKDRESRSISSKARSKAPKESVLDDRPIWTMKAPETRSSARKDRTSPSKQGRLRDKPVTQLHVQDFKPNPAYNQGYSYAFSETVRKRGDRMCLPGCTNPQCCGSTFRILAEAQAPLSPSQEETVLEDYLGDAYNNMRLTQMSSEERNELVLQARTRKMAKETGKHREAYEGRRTPPGFWRVDFPTTQEQEVDRERAKEQEKKIVQERWLEAQRRGGKWIFRDE</sequence>
<feature type="compositionally biased region" description="Basic and acidic residues" evidence="5">
    <location>
        <begin position="587"/>
        <end position="608"/>
    </location>
</feature>
<feature type="region of interest" description="Disordered" evidence="5">
    <location>
        <begin position="712"/>
        <end position="752"/>
    </location>
</feature>
<keyword evidence="2" id="KW-0227">DNA damage</keyword>
<dbReference type="AlphaFoldDB" id="A0A9W9CM51"/>
<feature type="compositionally biased region" description="Polar residues" evidence="5">
    <location>
        <begin position="268"/>
        <end position="278"/>
    </location>
</feature>
<evidence type="ECO:0000256" key="2">
    <source>
        <dbReference type="ARBA" id="ARBA00022763"/>
    </source>
</evidence>
<feature type="region of interest" description="Disordered" evidence="5">
    <location>
        <begin position="540"/>
        <end position="608"/>
    </location>
</feature>
<accession>A0A9W9CM51</accession>
<feature type="coiled-coil region" evidence="4">
    <location>
        <begin position="105"/>
        <end position="132"/>
    </location>
</feature>
<keyword evidence="8" id="KW-1185">Reference proteome</keyword>
<feature type="compositionally biased region" description="Polar residues" evidence="5">
    <location>
        <begin position="541"/>
        <end position="551"/>
    </location>
</feature>
<evidence type="ECO:0000313" key="7">
    <source>
        <dbReference type="EMBL" id="KAJ4369731.1"/>
    </source>
</evidence>
<evidence type="ECO:0000256" key="4">
    <source>
        <dbReference type="SAM" id="Coils"/>
    </source>
</evidence>
<feature type="region of interest" description="Disordered" evidence="5">
    <location>
        <begin position="75"/>
        <end position="96"/>
    </location>
</feature>
<feature type="compositionally biased region" description="Basic and acidic residues" evidence="5">
    <location>
        <begin position="570"/>
        <end position="580"/>
    </location>
</feature>
<keyword evidence="3" id="KW-0539">Nucleus</keyword>
<feature type="region of interest" description="Disordered" evidence="5">
    <location>
        <begin position="268"/>
        <end position="318"/>
    </location>
</feature>
<evidence type="ECO:0000256" key="5">
    <source>
        <dbReference type="SAM" id="MobiDB-lite"/>
    </source>
</evidence>
<comment type="caution">
    <text evidence="7">The sequence shown here is derived from an EMBL/GenBank/DDBJ whole genome shotgun (WGS) entry which is preliminary data.</text>
</comment>
<reference evidence="7" key="1">
    <citation type="submission" date="2022-10" db="EMBL/GenBank/DDBJ databases">
        <title>Tapping the CABI collections for fungal endophytes: first genome assemblies for Collariella, Neodidymelliopsis, Ascochyta clinopodiicola, Didymella pomorum, Didymosphaeria variabile, Neocosmospora piperis and Neocucurbitaria cava.</title>
        <authorList>
            <person name="Hill R."/>
        </authorList>
    </citation>
    <scope>NUCLEOTIDE SEQUENCE</scope>
    <source>
        <strain evidence="7">IMI 356814</strain>
    </source>
</reference>
<keyword evidence="4" id="KW-0175">Coiled coil</keyword>
<feature type="compositionally biased region" description="Basic and acidic residues" evidence="5">
    <location>
        <begin position="292"/>
        <end position="302"/>
    </location>
</feature>
<dbReference type="Proteomes" id="UP001140560">
    <property type="component" value="Unassembled WGS sequence"/>
</dbReference>
<proteinExistence type="predicted"/>
<evidence type="ECO:0000256" key="3">
    <source>
        <dbReference type="ARBA" id="ARBA00023242"/>
    </source>
</evidence>
<comment type="subcellular location">
    <subcellularLocation>
        <location evidence="1">Nucleus</location>
    </subcellularLocation>
</comment>
<name>A0A9W9CM51_9PLEO</name>
<protein>
    <recommendedName>
        <fullName evidence="6">DNA endonuclease activator Ctp1 C-terminal domain-containing protein</fullName>
    </recommendedName>
</protein>
<dbReference type="InterPro" id="IPR013882">
    <property type="entry name" value="Ctp1_C"/>
</dbReference>
<gene>
    <name evidence="7" type="ORF">N0V83_005494</name>
</gene>
<feature type="domain" description="DNA endonuclease activator Ctp1 C-terminal" evidence="6">
    <location>
        <begin position="632"/>
        <end position="741"/>
    </location>
</feature>
<dbReference type="OrthoDB" id="5801062at2759"/>
<feature type="compositionally biased region" description="Basic and acidic residues" evidence="5">
    <location>
        <begin position="712"/>
        <end position="726"/>
    </location>
</feature>
<organism evidence="7 8">
    <name type="scientific">Neocucurbitaria cava</name>
    <dbReference type="NCBI Taxonomy" id="798079"/>
    <lineage>
        <taxon>Eukaryota</taxon>
        <taxon>Fungi</taxon>
        <taxon>Dikarya</taxon>
        <taxon>Ascomycota</taxon>
        <taxon>Pezizomycotina</taxon>
        <taxon>Dothideomycetes</taxon>
        <taxon>Pleosporomycetidae</taxon>
        <taxon>Pleosporales</taxon>
        <taxon>Pleosporineae</taxon>
        <taxon>Cucurbitariaceae</taxon>
        <taxon>Neocucurbitaria</taxon>
    </lineage>
</organism>
<evidence type="ECO:0000259" key="6">
    <source>
        <dbReference type="Pfam" id="PF08573"/>
    </source>
</evidence>
<feature type="compositionally biased region" description="Basic and acidic residues" evidence="5">
    <location>
        <begin position="743"/>
        <end position="752"/>
    </location>
</feature>
<feature type="region of interest" description="Disordered" evidence="5">
    <location>
        <begin position="232"/>
        <end position="256"/>
    </location>
</feature>
<dbReference type="Pfam" id="PF08573">
    <property type="entry name" value="SAE2"/>
    <property type="match status" value="1"/>
</dbReference>
<evidence type="ECO:0000256" key="1">
    <source>
        <dbReference type="ARBA" id="ARBA00004123"/>
    </source>
</evidence>
<evidence type="ECO:0000313" key="8">
    <source>
        <dbReference type="Proteomes" id="UP001140560"/>
    </source>
</evidence>
<dbReference type="GO" id="GO:0006281">
    <property type="term" value="P:DNA repair"/>
    <property type="evidence" value="ECO:0007669"/>
    <property type="project" value="InterPro"/>
</dbReference>